<organism evidence="3 4">
    <name type="scientific">Candidatus Zambryskibacteria bacterium RIFCSPHIGHO2_01_FULL_46_30</name>
    <dbReference type="NCBI Taxonomy" id="1802739"/>
    <lineage>
        <taxon>Bacteria</taxon>
        <taxon>Candidatus Zambryskiibacteriota</taxon>
    </lineage>
</organism>
<evidence type="ECO:0000313" key="3">
    <source>
        <dbReference type="EMBL" id="OHA91786.1"/>
    </source>
</evidence>
<reference evidence="3 4" key="1">
    <citation type="journal article" date="2016" name="Nat. Commun.">
        <title>Thousands of microbial genomes shed light on interconnected biogeochemical processes in an aquifer system.</title>
        <authorList>
            <person name="Anantharaman K."/>
            <person name="Brown C.T."/>
            <person name="Hug L.A."/>
            <person name="Sharon I."/>
            <person name="Castelle C.J."/>
            <person name="Probst A.J."/>
            <person name="Thomas B.C."/>
            <person name="Singh A."/>
            <person name="Wilkins M.J."/>
            <person name="Karaoz U."/>
            <person name="Brodie E.L."/>
            <person name="Williams K.H."/>
            <person name="Hubbard S.S."/>
            <person name="Banfield J.F."/>
        </authorList>
    </citation>
    <scope>NUCLEOTIDE SEQUENCE [LARGE SCALE GENOMIC DNA]</scope>
</reference>
<comment type="caution">
    <text evidence="3">The sequence shown here is derived from an EMBL/GenBank/DDBJ whole genome shotgun (WGS) entry which is preliminary data.</text>
</comment>
<dbReference type="Gene3D" id="3.90.79.10">
    <property type="entry name" value="Nucleoside Triphosphate Pyrophosphohydrolase"/>
    <property type="match status" value="1"/>
</dbReference>
<dbReference type="InterPro" id="IPR015797">
    <property type="entry name" value="NUDIX_hydrolase-like_dom_sf"/>
</dbReference>
<gene>
    <name evidence="3" type="ORF">A2665_00960</name>
</gene>
<dbReference type="PANTHER" id="PTHR43736">
    <property type="entry name" value="ADP-RIBOSE PYROPHOSPHATASE"/>
    <property type="match status" value="1"/>
</dbReference>
<dbReference type="AlphaFoldDB" id="A0A1G2T3C2"/>
<dbReference type="PANTHER" id="PTHR43736:SF1">
    <property type="entry name" value="DIHYDRONEOPTERIN TRIPHOSPHATE DIPHOSPHATASE"/>
    <property type="match status" value="1"/>
</dbReference>
<accession>A0A1G2T3C2</accession>
<dbReference type="Pfam" id="PF00293">
    <property type="entry name" value="NUDIX"/>
    <property type="match status" value="1"/>
</dbReference>
<protein>
    <recommendedName>
        <fullName evidence="2">Nudix hydrolase domain-containing protein</fullName>
    </recommendedName>
</protein>
<dbReference type="Proteomes" id="UP000177746">
    <property type="component" value="Unassembled WGS sequence"/>
</dbReference>
<dbReference type="SUPFAM" id="SSF55811">
    <property type="entry name" value="Nudix"/>
    <property type="match status" value="1"/>
</dbReference>
<dbReference type="PRINTS" id="PR00502">
    <property type="entry name" value="NUDIXFAMILY"/>
</dbReference>
<dbReference type="InterPro" id="IPR000086">
    <property type="entry name" value="NUDIX_hydrolase_dom"/>
</dbReference>
<feature type="domain" description="Nudix hydrolase" evidence="2">
    <location>
        <begin position="6"/>
        <end position="138"/>
    </location>
</feature>
<proteinExistence type="predicted"/>
<evidence type="ECO:0000259" key="2">
    <source>
        <dbReference type="PROSITE" id="PS51462"/>
    </source>
</evidence>
<sequence>MGKGLKKTHSAGGVILNKDGDVLVVDQKGRSWSLPKGHVEEGETARQAAEREVYEESSLNKLHYVKELGEYERYKISLEGGDDFSELKTITMFLFTTEEFEVKPLDLENQEAKWVSKDKVVELLTHKKNKEFFLSVIDSLN</sequence>
<dbReference type="EMBL" id="MHVI01000011">
    <property type="protein sequence ID" value="OHA91786.1"/>
    <property type="molecule type" value="Genomic_DNA"/>
</dbReference>
<name>A0A1G2T3C2_9BACT</name>
<dbReference type="GO" id="GO:0016787">
    <property type="term" value="F:hydrolase activity"/>
    <property type="evidence" value="ECO:0007669"/>
    <property type="project" value="UniProtKB-KW"/>
</dbReference>
<keyword evidence="1" id="KW-0378">Hydrolase</keyword>
<evidence type="ECO:0000313" key="4">
    <source>
        <dbReference type="Proteomes" id="UP000177746"/>
    </source>
</evidence>
<dbReference type="PROSITE" id="PS51462">
    <property type="entry name" value="NUDIX"/>
    <property type="match status" value="1"/>
</dbReference>
<evidence type="ECO:0000256" key="1">
    <source>
        <dbReference type="ARBA" id="ARBA00022801"/>
    </source>
</evidence>
<dbReference type="InterPro" id="IPR020476">
    <property type="entry name" value="Nudix_hydrolase"/>
</dbReference>